<dbReference type="Gene3D" id="3.40.50.300">
    <property type="entry name" value="P-loop containing nucleotide triphosphate hydrolases"/>
    <property type="match status" value="2"/>
</dbReference>
<evidence type="ECO:0000313" key="2">
    <source>
        <dbReference type="EMBL" id="HEM66192.1"/>
    </source>
</evidence>
<dbReference type="InterPro" id="IPR027417">
    <property type="entry name" value="P-loop_NTPase"/>
</dbReference>
<accession>A0A7J2U1W8</accession>
<dbReference type="PANTHER" id="PTHR30121:SF6">
    <property type="entry name" value="SLR6007 PROTEIN"/>
    <property type="match status" value="1"/>
</dbReference>
<gene>
    <name evidence="2" type="ORF">ENO26_01220</name>
</gene>
<dbReference type="EMBL" id="DSEU01000004">
    <property type="protein sequence ID" value="HEM66192.1"/>
    <property type="molecule type" value="Genomic_DNA"/>
</dbReference>
<evidence type="ECO:0000259" key="1">
    <source>
        <dbReference type="Pfam" id="PF01935"/>
    </source>
</evidence>
<dbReference type="AlphaFoldDB" id="A0A7J2U1W8"/>
<dbReference type="CDD" id="cd01127">
    <property type="entry name" value="TrwB_TraG_TraD_VirD4"/>
    <property type="match status" value="1"/>
</dbReference>
<proteinExistence type="predicted"/>
<sequence>MLLDSVAYSFPHMLLDTPIKSDKNGVYIGIDILFGKKIYWHTEQSPRHHMLVVGPTGSGKTIALTTIATRLANLYNTTLAIFDVKGEYASLIRLFTDKNFIVWNVLQTPIPICNCSEAQEDITHSIRLFINTLNSLYKLPTYIREQIHEQLTKLCKYCYEASLDNVLRGYWVEESETMYTTLSIFGTASESSAPLHLLYQKNVVMDLSKLFLLDPKAAAIATLYVLKRMLRVVKDLNTSPIAKIVLLDELWYLAQSSIEDLVNILIRYSRGYGIALAMATQSIDDLNPYADVIAENCSTILALSSSSRNYWVRLSRYLNLGKKGIENATKFVGQGIGVAKLYPHEKPFYVYIDPID</sequence>
<reference evidence="2" key="1">
    <citation type="journal article" date="2020" name="mSystems">
        <title>Genome- and Community-Level Interaction Insights into Carbon Utilization and Element Cycling Functions of Hydrothermarchaeota in Hydrothermal Sediment.</title>
        <authorList>
            <person name="Zhou Z."/>
            <person name="Liu Y."/>
            <person name="Xu W."/>
            <person name="Pan J."/>
            <person name="Luo Z.H."/>
            <person name="Li M."/>
        </authorList>
    </citation>
    <scope>NUCLEOTIDE SEQUENCE [LARGE SCALE GENOMIC DNA]</scope>
    <source>
        <strain evidence="2">SpSt-125</strain>
    </source>
</reference>
<comment type="caution">
    <text evidence="2">The sequence shown here is derived from an EMBL/GenBank/DDBJ whole genome shotgun (WGS) entry which is preliminary data.</text>
</comment>
<dbReference type="InterPro" id="IPR051162">
    <property type="entry name" value="T4SS_component"/>
</dbReference>
<dbReference type="InterPro" id="IPR002789">
    <property type="entry name" value="HerA_central"/>
</dbReference>
<dbReference type="SUPFAM" id="SSF52540">
    <property type="entry name" value="P-loop containing nucleoside triphosphate hydrolases"/>
    <property type="match status" value="1"/>
</dbReference>
<protein>
    <submittedName>
        <fullName evidence="2">DUF87 domain-containing protein</fullName>
    </submittedName>
</protein>
<organism evidence="2">
    <name type="scientific">Ignisphaera aggregans</name>
    <dbReference type="NCBI Taxonomy" id="334771"/>
    <lineage>
        <taxon>Archaea</taxon>
        <taxon>Thermoproteota</taxon>
        <taxon>Thermoprotei</taxon>
        <taxon>Desulfurococcales</taxon>
        <taxon>Desulfurococcaceae</taxon>
        <taxon>Ignisphaera</taxon>
    </lineage>
</organism>
<dbReference type="PANTHER" id="PTHR30121">
    <property type="entry name" value="UNCHARACTERIZED PROTEIN YJGR-RELATED"/>
    <property type="match status" value="1"/>
</dbReference>
<feature type="domain" description="Helicase HerA central" evidence="1">
    <location>
        <begin position="47"/>
        <end position="92"/>
    </location>
</feature>
<name>A0A7J2U1W8_9CREN</name>
<dbReference type="Pfam" id="PF01935">
    <property type="entry name" value="DUF87"/>
    <property type="match status" value="1"/>
</dbReference>